<reference evidence="10" key="1">
    <citation type="journal article" date="2014" name="Proc. Natl. Acad. Sci. U.S.A.">
        <title>Extensive sampling of basidiomycete genomes demonstrates inadequacy of the white-rot/brown-rot paradigm for wood decay fungi.</title>
        <authorList>
            <person name="Riley R."/>
            <person name="Salamov A.A."/>
            <person name="Brown D.W."/>
            <person name="Nagy L.G."/>
            <person name="Floudas D."/>
            <person name="Held B.W."/>
            <person name="Levasseur A."/>
            <person name="Lombard V."/>
            <person name="Morin E."/>
            <person name="Otillar R."/>
            <person name="Lindquist E.A."/>
            <person name="Sun H."/>
            <person name="LaButti K.M."/>
            <person name="Schmutz J."/>
            <person name="Jabbour D."/>
            <person name="Luo H."/>
            <person name="Baker S.E."/>
            <person name="Pisabarro A.G."/>
            <person name="Walton J.D."/>
            <person name="Blanchette R.A."/>
            <person name="Henrissat B."/>
            <person name="Martin F."/>
            <person name="Cullen D."/>
            <person name="Hibbett D.S."/>
            <person name="Grigoriev I.V."/>
        </authorList>
    </citation>
    <scope>NUCLEOTIDE SEQUENCE [LARGE SCALE GENOMIC DNA]</scope>
    <source>
        <strain evidence="10">FD-172 SS1</strain>
    </source>
</reference>
<keyword evidence="4 7" id="KW-0863">Zinc-finger</keyword>
<evidence type="ECO:0000256" key="4">
    <source>
        <dbReference type="ARBA" id="ARBA00022771"/>
    </source>
</evidence>
<proteinExistence type="predicted"/>
<keyword evidence="3" id="KW-0677">Repeat</keyword>
<dbReference type="GO" id="GO:0000981">
    <property type="term" value="F:DNA-binding transcription factor activity, RNA polymerase II-specific"/>
    <property type="evidence" value="ECO:0007669"/>
    <property type="project" value="InterPro"/>
</dbReference>
<dbReference type="PANTHER" id="PTHR40626">
    <property type="entry name" value="MIP31509P"/>
    <property type="match status" value="1"/>
</dbReference>
<dbReference type="PROSITE" id="PS00028">
    <property type="entry name" value="ZINC_FINGER_C2H2_1"/>
    <property type="match status" value="1"/>
</dbReference>
<feature type="non-terminal residue" evidence="9">
    <location>
        <position position="1"/>
    </location>
</feature>
<evidence type="ECO:0000256" key="7">
    <source>
        <dbReference type="PROSITE-ProRule" id="PRU00042"/>
    </source>
</evidence>
<dbReference type="AlphaFoldDB" id="A0A067NAN7"/>
<evidence type="ECO:0000313" key="10">
    <source>
        <dbReference type="Proteomes" id="UP000027195"/>
    </source>
</evidence>
<dbReference type="Proteomes" id="UP000027195">
    <property type="component" value="Unassembled WGS sequence"/>
</dbReference>
<evidence type="ECO:0000256" key="1">
    <source>
        <dbReference type="ARBA" id="ARBA00004123"/>
    </source>
</evidence>
<organism evidence="9 10">
    <name type="scientific">Botryobasidium botryosum (strain FD-172 SS1)</name>
    <dbReference type="NCBI Taxonomy" id="930990"/>
    <lineage>
        <taxon>Eukaryota</taxon>
        <taxon>Fungi</taxon>
        <taxon>Dikarya</taxon>
        <taxon>Basidiomycota</taxon>
        <taxon>Agaricomycotina</taxon>
        <taxon>Agaricomycetes</taxon>
        <taxon>Cantharellales</taxon>
        <taxon>Botryobasidiaceae</taxon>
        <taxon>Botryobasidium</taxon>
    </lineage>
</organism>
<dbReference type="SUPFAM" id="SSF57667">
    <property type="entry name" value="beta-beta-alpha zinc fingers"/>
    <property type="match status" value="1"/>
</dbReference>
<feature type="domain" description="C2H2-type" evidence="8">
    <location>
        <begin position="32"/>
        <end position="50"/>
    </location>
</feature>
<evidence type="ECO:0000256" key="2">
    <source>
        <dbReference type="ARBA" id="ARBA00022723"/>
    </source>
</evidence>
<dbReference type="SMART" id="SM00355">
    <property type="entry name" value="ZnF_C2H2"/>
    <property type="match status" value="2"/>
</dbReference>
<dbReference type="PANTHER" id="PTHR40626:SF11">
    <property type="entry name" value="ZINC FINGER PROTEIN YPR022C"/>
    <property type="match status" value="1"/>
</dbReference>
<name>A0A067NAN7_BOTB1</name>
<dbReference type="OrthoDB" id="8922241at2759"/>
<dbReference type="GO" id="GO:0005634">
    <property type="term" value="C:nucleus"/>
    <property type="evidence" value="ECO:0007669"/>
    <property type="project" value="UniProtKB-SubCell"/>
</dbReference>
<protein>
    <recommendedName>
        <fullName evidence="8">C2H2-type domain-containing protein</fullName>
    </recommendedName>
</protein>
<dbReference type="HOGENOM" id="CLU_002678_42_25_1"/>
<keyword evidence="5" id="KW-0862">Zinc</keyword>
<evidence type="ECO:0000259" key="8">
    <source>
        <dbReference type="PROSITE" id="PS50157"/>
    </source>
</evidence>
<dbReference type="InterPro" id="IPR036236">
    <property type="entry name" value="Znf_C2H2_sf"/>
</dbReference>
<keyword evidence="10" id="KW-1185">Reference proteome</keyword>
<dbReference type="PROSITE" id="PS50157">
    <property type="entry name" value="ZINC_FINGER_C2H2_2"/>
    <property type="match status" value="2"/>
</dbReference>
<evidence type="ECO:0000256" key="3">
    <source>
        <dbReference type="ARBA" id="ARBA00022737"/>
    </source>
</evidence>
<dbReference type="FunFam" id="3.30.160.60:FF:000145">
    <property type="entry name" value="Zinc finger protein 574"/>
    <property type="match status" value="1"/>
</dbReference>
<keyword evidence="6" id="KW-0539">Nucleus</keyword>
<sequence length="50" mass="5951">RPYVCATCTFAFTRSHDLSRHLMTHNKDKKLFHCETCPKSFSRKDALKRH</sequence>
<dbReference type="Gene3D" id="3.30.160.60">
    <property type="entry name" value="Classic Zinc Finger"/>
    <property type="match status" value="2"/>
</dbReference>
<accession>A0A067NAN7</accession>
<comment type="subcellular location">
    <subcellularLocation>
        <location evidence="1">Nucleus</location>
    </subcellularLocation>
</comment>
<dbReference type="InterPro" id="IPR013087">
    <property type="entry name" value="Znf_C2H2_type"/>
</dbReference>
<evidence type="ECO:0000313" key="9">
    <source>
        <dbReference type="EMBL" id="KDQ21197.1"/>
    </source>
</evidence>
<keyword evidence="2" id="KW-0479">Metal-binding</keyword>
<evidence type="ECO:0000256" key="5">
    <source>
        <dbReference type="ARBA" id="ARBA00022833"/>
    </source>
</evidence>
<dbReference type="Pfam" id="PF00096">
    <property type="entry name" value="zf-C2H2"/>
    <property type="match status" value="2"/>
</dbReference>
<dbReference type="FunFam" id="3.30.160.60:FF:000065">
    <property type="entry name" value="B-cell CLL/lymphoma 6, member B"/>
    <property type="match status" value="1"/>
</dbReference>
<feature type="domain" description="C2H2-type" evidence="8">
    <location>
        <begin position="3"/>
        <end position="30"/>
    </location>
</feature>
<dbReference type="GO" id="GO:0008270">
    <property type="term" value="F:zinc ion binding"/>
    <property type="evidence" value="ECO:0007669"/>
    <property type="project" value="UniProtKB-KW"/>
</dbReference>
<gene>
    <name evidence="9" type="ORF">BOTBODRAFT_87908</name>
</gene>
<dbReference type="STRING" id="930990.A0A067NAN7"/>
<dbReference type="GO" id="GO:0000978">
    <property type="term" value="F:RNA polymerase II cis-regulatory region sequence-specific DNA binding"/>
    <property type="evidence" value="ECO:0007669"/>
    <property type="project" value="InterPro"/>
</dbReference>
<feature type="non-terminal residue" evidence="9">
    <location>
        <position position="50"/>
    </location>
</feature>
<dbReference type="GO" id="GO:0000785">
    <property type="term" value="C:chromatin"/>
    <property type="evidence" value="ECO:0007669"/>
    <property type="project" value="TreeGrafter"/>
</dbReference>
<dbReference type="EMBL" id="KL198016">
    <property type="protein sequence ID" value="KDQ21197.1"/>
    <property type="molecule type" value="Genomic_DNA"/>
</dbReference>
<evidence type="ECO:0000256" key="6">
    <source>
        <dbReference type="ARBA" id="ARBA00023242"/>
    </source>
</evidence>
<dbReference type="InParanoid" id="A0A067NAN7"/>
<dbReference type="InterPro" id="IPR051059">
    <property type="entry name" value="VerF-like"/>
</dbReference>